<name>A0A0C3QX08_9AGAM</name>
<dbReference type="HOGENOM" id="CLU_802130_0_0_1"/>
<reference evidence="3" key="2">
    <citation type="submission" date="2015-01" db="EMBL/GenBank/DDBJ databases">
        <title>Evolutionary Origins and Diversification of the Mycorrhizal Mutualists.</title>
        <authorList>
            <consortium name="DOE Joint Genome Institute"/>
            <consortium name="Mycorrhizal Genomics Consortium"/>
            <person name="Kohler A."/>
            <person name="Kuo A."/>
            <person name="Nagy L.G."/>
            <person name="Floudas D."/>
            <person name="Copeland A."/>
            <person name="Barry K.W."/>
            <person name="Cichocki N."/>
            <person name="Veneault-Fourrey C."/>
            <person name="LaButti K."/>
            <person name="Lindquist E.A."/>
            <person name="Lipzen A."/>
            <person name="Lundell T."/>
            <person name="Morin E."/>
            <person name="Murat C."/>
            <person name="Riley R."/>
            <person name="Ohm R."/>
            <person name="Sun H."/>
            <person name="Tunlid A."/>
            <person name="Henrissat B."/>
            <person name="Grigoriev I.V."/>
            <person name="Hibbett D.S."/>
            <person name="Martin F."/>
        </authorList>
    </citation>
    <scope>NUCLEOTIDE SEQUENCE [LARGE SCALE GENOMIC DNA]</scope>
    <source>
        <strain evidence="3">MUT 4182</strain>
    </source>
</reference>
<protein>
    <submittedName>
        <fullName evidence="2">Uncharacterized protein</fullName>
    </submittedName>
</protein>
<evidence type="ECO:0000256" key="1">
    <source>
        <dbReference type="SAM" id="MobiDB-lite"/>
    </source>
</evidence>
<feature type="compositionally biased region" description="Low complexity" evidence="1">
    <location>
        <begin position="1"/>
        <end position="16"/>
    </location>
</feature>
<feature type="compositionally biased region" description="Basic and acidic residues" evidence="1">
    <location>
        <begin position="275"/>
        <end position="286"/>
    </location>
</feature>
<feature type="region of interest" description="Disordered" evidence="1">
    <location>
        <begin position="268"/>
        <end position="305"/>
    </location>
</feature>
<dbReference type="EMBL" id="KN822948">
    <property type="protein sequence ID" value="KIO33514.1"/>
    <property type="molecule type" value="Genomic_DNA"/>
</dbReference>
<evidence type="ECO:0000313" key="2">
    <source>
        <dbReference type="EMBL" id="KIO33514.1"/>
    </source>
</evidence>
<feature type="region of interest" description="Disordered" evidence="1">
    <location>
        <begin position="1"/>
        <end position="23"/>
    </location>
</feature>
<gene>
    <name evidence="2" type="ORF">M407DRAFT_17765</name>
</gene>
<sequence length="305" mass="32996">MRTQPSDISLSTSSSDESAKTDYAARRSVRNSCLRTSPLKIHRGWRPLAGMKNPSSKPKEFQPSTLSARISSFISSIDHPAFDLEAAHRKASFVETAFICTSALTTHGQGRGSDFILASSTSSSQSGRTRPVRGGVLAFCPCLAHPSTDTVDEVLELAGFDVIADYLATPDTSSSVLLLGASKDGVDLEKLMQKTREAPMLMVLPALRRVALLSAKFETVPNTPAPVPDTVSAWVGLPEDEYRRSYLGGFSKADQCAEIVGNALLKNKPMGVPSRMKEWSERSVREEAEDSSSDEEDKEGGRIQA</sequence>
<dbReference type="OrthoDB" id="1734943at2759"/>
<keyword evidence="3" id="KW-1185">Reference proteome</keyword>
<dbReference type="Proteomes" id="UP000054248">
    <property type="component" value="Unassembled WGS sequence"/>
</dbReference>
<feature type="compositionally biased region" description="Acidic residues" evidence="1">
    <location>
        <begin position="287"/>
        <end position="298"/>
    </location>
</feature>
<accession>A0A0C3QX08</accession>
<dbReference type="AlphaFoldDB" id="A0A0C3QX08"/>
<evidence type="ECO:0000313" key="3">
    <source>
        <dbReference type="Proteomes" id="UP000054248"/>
    </source>
</evidence>
<proteinExistence type="predicted"/>
<organism evidence="2 3">
    <name type="scientific">Tulasnella calospora MUT 4182</name>
    <dbReference type="NCBI Taxonomy" id="1051891"/>
    <lineage>
        <taxon>Eukaryota</taxon>
        <taxon>Fungi</taxon>
        <taxon>Dikarya</taxon>
        <taxon>Basidiomycota</taxon>
        <taxon>Agaricomycotina</taxon>
        <taxon>Agaricomycetes</taxon>
        <taxon>Cantharellales</taxon>
        <taxon>Tulasnellaceae</taxon>
        <taxon>Tulasnella</taxon>
    </lineage>
</organism>
<reference evidence="2 3" key="1">
    <citation type="submission" date="2014-04" db="EMBL/GenBank/DDBJ databases">
        <authorList>
            <consortium name="DOE Joint Genome Institute"/>
            <person name="Kuo A."/>
            <person name="Girlanda M."/>
            <person name="Perotto S."/>
            <person name="Kohler A."/>
            <person name="Nagy L.G."/>
            <person name="Floudas D."/>
            <person name="Copeland A."/>
            <person name="Barry K.W."/>
            <person name="Cichocki N."/>
            <person name="Veneault-Fourrey C."/>
            <person name="LaButti K."/>
            <person name="Lindquist E.A."/>
            <person name="Lipzen A."/>
            <person name="Lundell T."/>
            <person name="Morin E."/>
            <person name="Murat C."/>
            <person name="Sun H."/>
            <person name="Tunlid A."/>
            <person name="Henrissat B."/>
            <person name="Grigoriev I.V."/>
            <person name="Hibbett D.S."/>
            <person name="Martin F."/>
            <person name="Nordberg H.P."/>
            <person name="Cantor M.N."/>
            <person name="Hua S.X."/>
        </authorList>
    </citation>
    <scope>NUCLEOTIDE SEQUENCE [LARGE SCALE GENOMIC DNA]</scope>
    <source>
        <strain evidence="2 3">MUT 4182</strain>
    </source>
</reference>